<protein>
    <recommendedName>
        <fullName evidence="4">DUF4367 domain-containing protein</fullName>
    </recommendedName>
</protein>
<evidence type="ECO:0000256" key="1">
    <source>
        <dbReference type="SAM" id="Phobius"/>
    </source>
</evidence>
<organism evidence="2 3">
    <name type="scientific">Alkalibacillus salilacus</name>
    <dbReference type="NCBI Taxonomy" id="284582"/>
    <lineage>
        <taxon>Bacteria</taxon>
        <taxon>Bacillati</taxon>
        <taxon>Bacillota</taxon>
        <taxon>Bacilli</taxon>
        <taxon>Bacillales</taxon>
        <taxon>Bacillaceae</taxon>
        <taxon>Alkalibacillus</taxon>
    </lineage>
</organism>
<dbReference type="Proteomes" id="UP001224359">
    <property type="component" value="Unassembled WGS sequence"/>
</dbReference>
<evidence type="ECO:0000313" key="2">
    <source>
        <dbReference type="EMBL" id="MDQ0159481.1"/>
    </source>
</evidence>
<keyword evidence="1" id="KW-0472">Membrane</keyword>
<feature type="transmembrane region" description="Helical" evidence="1">
    <location>
        <begin position="7"/>
        <end position="24"/>
    </location>
</feature>
<reference evidence="2 3" key="1">
    <citation type="submission" date="2023-07" db="EMBL/GenBank/DDBJ databases">
        <title>Genomic Encyclopedia of Type Strains, Phase IV (KMG-IV): sequencing the most valuable type-strain genomes for metagenomic binning, comparative biology and taxonomic classification.</title>
        <authorList>
            <person name="Goeker M."/>
        </authorList>
    </citation>
    <scope>NUCLEOTIDE SEQUENCE [LARGE SCALE GENOMIC DNA]</scope>
    <source>
        <strain evidence="2 3">DSM 16460</strain>
    </source>
</reference>
<keyword evidence="1" id="KW-0812">Transmembrane</keyword>
<keyword evidence="1" id="KW-1133">Transmembrane helix</keyword>
<name>A0ABT9VEV6_9BACI</name>
<keyword evidence="3" id="KW-1185">Reference proteome</keyword>
<gene>
    <name evidence="2" type="ORF">J2S77_001445</name>
</gene>
<sequence>MHRKRRLVLITIVLIVIVSVVFYNKKHFSIWGFSISKNEIKEVIVNTNEEVYLITNPEAVSEVAELVSKAEKHSEVTPYNFPPKETPDKYKKVKILTENNTTYGGSIWIMGANYVQDSNGYYWKFNYEKLSRLLDEALPSAKLIN</sequence>
<accession>A0ABT9VEV6</accession>
<proteinExistence type="predicted"/>
<dbReference type="EMBL" id="JAUSTQ010000004">
    <property type="protein sequence ID" value="MDQ0159481.1"/>
    <property type="molecule type" value="Genomic_DNA"/>
</dbReference>
<comment type="caution">
    <text evidence="2">The sequence shown here is derived from an EMBL/GenBank/DDBJ whole genome shotgun (WGS) entry which is preliminary data.</text>
</comment>
<dbReference type="RefSeq" id="WP_306975989.1">
    <property type="nucleotide sequence ID" value="NZ_JAUSTQ010000004.1"/>
</dbReference>
<evidence type="ECO:0008006" key="4">
    <source>
        <dbReference type="Google" id="ProtNLM"/>
    </source>
</evidence>
<evidence type="ECO:0000313" key="3">
    <source>
        <dbReference type="Proteomes" id="UP001224359"/>
    </source>
</evidence>